<dbReference type="InterPro" id="IPR001505">
    <property type="entry name" value="Copper_CuA"/>
</dbReference>
<dbReference type="PROSITE" id="PS50857">
    <property type="entry name" value="COX2_CUA"/>
    <property type="match status" value="1"/>
</dbReference>
<keyword evidence="4 16" id="KW-0349">Heme</keyword>
<dbReference type="AlphaFoldDB" id="A0A653ICB2"/>
<evidence type="ECO:0000256" key="18">
    <source>
        <dbReference type="RuleBase" id="RU004024"/>
    </source>
</evidence>
<organism evidence="24 25">
    <name type="scientific">Exiguobacterium oxidotolerans</name>
    <dbReference type="NCBI Taxonomy" id="223958"/>
    <lineage>
        <taxon>Bacteria</taxon>
        <taxon>Bacillati</taxon>
        <taxon>Bacillota</taxon>
        <taxon>Bacilli</taxon>
        <taxon>Bacillales</taxon>
        <taxon>Bacillales Family XII. Incertae Sedis</taxon>
        <taxon>Exiguobacterium</taxon>
    </lineage>
</organism>
<evidence type="ECO:0000256" key="2">
    <source>
        <dbReference type="ARBA" id="ARBA00007866"/>
    </source>
</evidence>
<dbReference type="Pfam" id="PF02790">
    <property type="entry name" value="COX2_TM"/>
    <property type="match status" value="1"/>
</dbReference>
<evidence type="ECO:0000256" key="16">
    <source>
        <dbReference type="PROSITE-ProRule" id="PRU00433"/>
    </source>
</evidence>
<evidence type="ECO:0000256" key="20">
    <source>
        <dbReference type="SAM" id="Phobius"/>
    </source>
</evidence>
<evidence type="ECO:0000256" key="17">
    <source>
        <dbReference type="RuleBase" id="RU000456"/>
    </source>
</evidence>
<dbReference type="InterPro" id="IPR034236">
    <property type="entry name" value="CuRO_CcO_Caa3_II"/>
</dbReference>
<evidence type="ECO:0000259" key="21">
    <source>
        <dbReference type="PROSITE" id="PS50857"/>
    </source>
</evidence>
<keyword evidence="10 20" id="KW-1133">Transmembrane helix</keyword>
<keyword evidence="5 17" id="KW-0679">Respiratory chain</keyword>
<dbReference type="GO" id="GO:0016491">
    <property type="term" value="F:oxidoreductase activity"/>
    <property type="evidence" value="ECO:0007669"/>
    <property type="project" value="UniProtKB-KW"/>
</dbReference>
<dbReference type="GO" id="GO:0005507">
    <property type="term" value="F:copper ion binding"/>
    <property type="evidence" value="ECO:0007669"/>
    <property type="project" value="InterPro"/>
</dbReference>
<keyword evidence="25" id="KW-1185">Reference proteome</keyword>
<dbReference type="SUPFAM" id="SSF81464">
    <property type="entry name" value="Cytochrome c oxidase subunit II-like, transmembrane region"/>
    <property type="match status" value="1"/>
</dbReference>
<sequence>MVVKKSGKMLFRLLPIGLMALLLSGCGIPELSALQPRGEGAEMQLEIIKLSLWVMLFVLAIVAVIYVYVLMKFRRKSGDNTVPKQVEGNHTLEIIWTVIPILLLVVLAVPTIKTTVELADAKEAKKNEQINVTANLYWWEFEYPDKGVSTGQELVIPVGKRVAVNLTSKDVIHSFWVPALSGKTDTNPGLDNEMWLQAQEAGTYYGKCAELCGPSHALMDFKVIALEQDDYDAWLKDMKTAKEAETKQLDAKNEKNWTTGEQVYAQNCLSCHGGGKVAPSLTNFGDRQRIAGYLDHDKENLENWIRDPQKEKQGTKMPGFSEDQISDEELSELADYLLDKKLQ</sequence>
<evidence type="ECO:0000256" key="7">
    <source>
        <dbReference type="ARBA" id="ARBA00022723"/>
    </source>
</evidence>
<keyword evidence="11 16" id="KW-0408">Iron</keyword>
<dbReference type="CDD" id="cd04213">
    <property type="entry name" value="CuRO_CcO_Caa3_II"/>
    <property type="match status" value="1"/>
</dbReference>
<keyword evidence="3 17" id="KW-0813">Transport</keyword>
<evidence type="ECO:0000256" key="14">
    <source>
        <dbReference type="ARBA" id="ARBA00024688"/>
    </source>
</evidence>
<dbReference type="PROSITE" id="PS00078">
    <property type="entry name" value="COX2"/>
    <property type="match status" value="1"/>
</dbReference>
<evidence type="ECO:0000313" key="25">
    <source>
        <dbReference type="Proteomes" id="UP000439752"/>
    </source>
</evidence>
<feature type="domain" description="Cytochrome oxidase subunit II transmembrane region profile" evidence="22">
    <location>
        <begin position="25"/>
        <end position="122"/>
    </location>
</feature>
<dbReference type="InterPro" id="IPR014222">
    <property type="entry name" value="Cyt_c_oxidase_su2"/>
</dbReference>
<keyword evidence="12 18" id="KW-0186">Copper</keyword>
<evidence type="ECO:0000256" key="8">
    <source>
        <dbReference type="ARBA" id="ARBA00022967"/>
    </source>
</evidence>
<evidence type="ECO:0000256" key="15">
    <source>
        <dbReference type="ARBA" id="ARBA00047816"/>
    </source>
</evidence>
<dbReference type="PROSITE" id="PS51257">
    <property type="entry name" value="PROKAR_LIPOPROTEIN"/>
    <property type="match status" value="1"/>
</dbReference>
<evidence type="ECO:0000256" key="12">
    <source>
        <dbReference type="ARBA" id="ARBA00023008"/>
    </source>
</evidence>
<evidence type="ECO:0000256" key="9">
    <source>
        <dbReference type="ARBA" id="ARBA00022982"/>
    </source>
</evidence>
<feature type="transmembrane region" description="Helical" evidence="20">
    <location>
        <begin position="92"/>
        <end position="112"/>
    </location>
</feature>
<dbReference type="Gene3D" id="2.60.40.420">
    <property type="entry name" value="Cupredoxins - blue copper proteins"/>
    <property type="match status" value="1"/>
</dbReference>
<evidence type="ECO:0000256" key="6">
    <source>
        <dbReference type="ARBA" id="ARBA00022692"/>
    </source>
</evidence>
<protein>
    <recommendedName>
        <fullName evidence="18">Cytochrome c oxidase subunit 2</fullName>
        <ecNumber evidence="18">7.1.1.9</ecNumber>
    </recommendedName>
</protein>
<dbReference type="InterPro" id="IPR009056">
    <property type="entry name" value="Cyt_c-like_dom"/>
</dbReference>
<feature type="transmembrane region" description="Helical" evidence="20">
    <location>
        <begin position="51"/>
        <end position="71"/>
    </location>
</feature>
<dbReference type="InterPro" id="IPR036257">
    <property type="entry name" value="Cyt_c_oxidase_su2_TM_sf"/>
</dbReference>
<dbReference type="Pfam" id="PF00116">
    <property type="entry name" value="COX2"/>
    <property type="match status" value="1"/>
</dbReference>
<dbReference type="Pfam" id="PF13442">
    <property type="entry name" value="Cytochrome_CBB3"/>
    <property type="match status" value="1"/>
</dbReference>
<comment type="function">
    <text evidence="14 18">Subunits I and II form the functional core of the enzyme complex. Electrons originating in cytochrome c are transferred via heme a and Cu(A) to the binuclear center formed by heme a3 and Cu(B).</text>
</comment>
<dbReference type="PANTHER" id="PTHR22888">
    <property type="entry name" value="CYTOCHROME C OXIDASE, SUBUNIT II"/>
    <property type="match status" value="1"/>
</dbReference>
<accession>A0A653ICB2</accession>
<dbReference type="Proteomes" id="UP000439752">
    <property type="component" value="Unassembled WGS sequence"/>
</dbReference>
<evidence type="ECO:0000256" key="10">
    <source>
        <dbReference type="ARBA" id="ARBA00022989"/>
    </source>
</evidence>
<evidence type="ECO:0000256" key="19">
    <source>
        <dbReference type="SAM" id="MobiDB-lite"/>
    </source>
</evidence>
<evidence type="ECO:0000256" key="3">
    <source>
        <dbReference type="ARBA" id="ARBA00022448"/>
    </source>
</evidence>
<comment type="similarity">
    <text evidence="2 17">Belongs to the cytochrome c oxidase subunit 2 family.</text>
</comment>
<dbReference type="InterPro" id="IPR036909">
    <property type="entry name" value="Cyt_c-like_dom_sf"/>
</dbReference>
<dbReference type="RefSeq" id="WP_088837453.1">
    <property type="nucleotide sequence ID" value="NZ_LR732308.1"/>
</dbReference>
<dbReference type="InterPro" id="IPR011759">
    <property type="entry name" value="Cyt_c_oxidase_su2_TM_dom"/>
</dbReference>
<keyword evidence="9 17" id="KW-0249">Electron transport</keyword>
<comment type="subcellular location">
    <subcellularLocation>
        <location evidence="17">Cell membrane</location>
        <topology evidence="17">Multi-pass membrane protein</topology>
    </subcellularLocation>
    <subcellularLocation>
        <location evidence="1">Membrane</location>
        <topology evidence="1">Multi-pass membrane protein</topology>
    </subcellularLocation>
</comment>
<dbReference type="GO" id="GO:0005886">
    <property type="term" value="C:plasma membrane"/>
    <property type="evidence" value="ECO:0007669"/>
    <property type="project" value="UniProtKB-SubCell"/>
</dbReference>
<keyword evidence="6 17" id="KW-0812">Transmembrane</keyword>
<dbReference type="EMBL" id="CABWKQ010000023">
    <property type="protein sequence ID" value="VWX36783.1"/>
    <property type="molecule type" value="Genomic_DNA"/>
</dbReference>
<dbReference type="GO" id="GO:0004129">
    <property type="term" value="F:cytochrome-c oxidase activity"/>
    <property type="evidence" value="ECO:0007669"/>
    <property type="project" value="UniProtKB-EC"/>
</dbReference>
<dbReference type="EC" id="7.1.1.9" evidence="18"/>
<feature type="region of interest" description="Disordered" evidence="19">
    <location>
        <begin position="306"/>
        <end position="325"/>
    </location>
</feature>
<dbReference type="InterPro" id="IPR045187">
    <property type="entry name" value="CcO_II"/>
</dbReference>
<feature type="domain" description="Cytochrome oxidase subunit II copper A binding" evidence="21">
    <location>
        <begin position="125"/>
        <end position="237"/>
    </location>
</feature>
<comment type="catalytic activity">
    <reaction evidence="15 18">
        <text>4 Fe(II)-[cytochrome c] + O2 + 8 H(+)(in) = 4 Fe(III)-[cytochrome c] + 2 H2O + 4 H(+)(out)</text>
        <dbReference type="Rhea" id="RHEA:11436"/>
        <dbReference type="Rhea" id="RHEA-COMP:10350"/>
        <dbReference type="Rhea" id="RHEA-COMP:14399"/>
        <dbReference type="ChEBI" id="CHEBI:15377"/>
        <dbReference type="ChEBI" id="CHEBI:15378"/>
        <dbReference type="ChEBI" id="CHEBI:15379"/>
        <dbReference type="ChEBI" id="CHEBI:29033"/>
        <dbReference type="ChEBI" id="CHEBI:29034"/>
        <dbReference type="EC" id="7.1.1.9"/>
    </reaction>
</comment>
<keyword evidence="8" id="KW-1278">Translocase</keyword>
<proteinExistence type="inferred from homology"/>
<comment type="cofactor">
    <cofactor evidence="18">
        <name>Cu cation</name>
        <dbReference type="ChEBI" id="CHEBI:23378"/>
    </cofactor>
    <text evidence="18">Binds a copper A center.</text>
</comment>
<dbReference type="SUPFAM" id="SSF49503">
    <property type="entry name" value="Cupredoxins"/>
    <property type="match status" value="1"/>
</dbReference>
<dbReference type="Gene3D" id="1.10.287.90">
    <property type="match status" value="1"/>
</dbReference>
<dbReference type="GO" id="GO:0020037">
    <property type="term" value="F:heme binding"/>
    <property type="evidence" value="ECO:0007669"/>
    <property type="project" value="InterPro"/>
</dbReference>
<evidence type="ECO:0000256" key="1">
    <source>
        <dbReference type="ARBA" id="ARBA00004141"/>
    </source>
</evidence>
<dbReference type="SUPFAM" id="SSF46626">
    <property type="entry name" value="Cytochrome c"/>
    <property type="match status" value="1"/>
</dbReference>
<dbReference type="InterPro" id="IPR008972">
    <property type="entry name" value="Cupredoxin"/>
</dbReference>
<evidence type="ECO:0000256" key="4">
    <source>
        <dbReference type="ARBA" id="ARBA00022617"/>
    </source>
</evidence>
<evidence type="ECO:0000256" key="13">
    <source>
        <dbReference type="ARBA" id="ARBA00023136"/>
    </source>
</evidence>
<dbReference type="NCBIfam" id="TIGR02866">
    <property type="entry name" value="CoxB"/>
    <property type="match status" value="1"/>
</dbReference>
<keyword evidence="7 16" id="KW-0479">Metal-binding</keyword>
<feature type="domain" description="Cytochrome c" evidence="23">
    <location>
        <begin position="255"/>
        <end position="341"/>
    </location>
</feature>
<dbReference type="PROSITE" id="PS50999">
    <property type="entry name" value="COX2_TM"/>
    <property type="match status" value="1"/>
</dbReference>
<gene>
    <name evidence="24" type="primary">ctaC</name>
    <name evidence="24" type="ORF">EXIGUO9Y_30017</name>
</gene>
<dbReference type="InterPro" id="IPR002429">
    <property type="entry name" value="CcO_II-like_C"/>
</dbReference>
<dbReference type="PROSITE" id="PS51007">
    <property type="entry name" value="CYTC"/>
    <property type="match status" value="1"/>
</dbReference>
<evidence type="ECO:0000256" key="11">
    <source>
        <dbReference type="ARBA" id="ARBA00023004"/>
    </source>
</evidence>
<evidence type="ECO:0000256" key="5">
    <source>
        <dbReference type="ARBA" id="ARBA00022660"/>
    </source>
</evidence>
<dbReference type="PANTHER" id="PTHR22888:SF10">
    <property type="entry name" value="CYTOCHROME C OXIDASE SUBUNIT 2"/>
    <property type="match status" value="1"/>
</dbReference>
<keyword evidence="13 20" id="KW-0472">Membrane</keyword>
<evidence type="ECO:0000259" key="22">
    <source>
        <dbReference type="PROSITE" id="PS50999"/>
    </source>
</evidence>
<evidence type="ECO:0000259" key="23">
    <source>
        <dbReference type="PROSITE" id="PS51007"/>
    </source>
</evidence>
<evidence type="ECO:0000313" key="24">
    <source>
        <dbReference type="EMBL" id="VWX36783.1"/>
    </source>
</evidence>
<reference evidence="24 25" key="1">
    <citation type="submission" date="2019-10" db="EMBL/GenBank/DDBJ databases">
        <authorList>
            <person name="Karimi E."/>
        </authorList>
    </citation>
    <scope>NUCLEOTIDE SEQUENCE [LARGE SCALE GENOMIC DNA]</scope>
    <source>
        <strain evidence="24">Exiguobacterium sp. 9Y</strain>
    </source>
</reference>
<keyword evidence="24" id="KW-0560">Oxidoreductase</keyword>
<dbReference type="GO" id="GO:0042773">
    <property type="term" value="P:ATP synthesis coupled electron transport"/>
    <property type="evidence" value="ECO:0007669"/>
    <property type="project" value="TreeGrafter"/>
</dbReference>
<name>A0A653ICB2_9BACL</name>